<reference evidence="3" key="1">
    <citation type="submission" date="2010-02" db="EMBL/GenBank/DDBJ databases">
        <title>Complete sequence of chromosome of Natrialba magadii ATCC 43099.</title>
        <authorList>
            <consortium name="US DOE Joint Genome Institute"/>
            <person name="Lucas S."/>
            <person name="Copeland A."/>
            <person name="Lapidus A."/>
            <person name="Cheng J.-F."/>
            <person name="Bruce D."/>
            <person name="Goodwin L."/>
            <person name="Pitluck S."/>
            <person name="Davenport K."/>
            <person name="Saunders E."/>
            <person name="Detter J.C."/>
            <person name="Han C."/>
            <person name="Tapia R."/>
            <person name="Land M."/>
            <person name="Hauser L."/>
            <person name="Kyrpides N."/>
            <person name="Mikhailova N."/>
            <person name="De Castro R.E."/>
            <person name="Maupin-Furlow J.A."/>
            <person name="Woyke T."/>
        </authorList>
    </citation>
    <scope>NUCLEOTIDE SEQUENCE [LARGE SCALE GENOMIC DNA]</scope>
    <source>
        <strain evidence="3">ATCC 43099 / DSM 3394 / CCM 3739 / CIP 104546 / IAM 13178 / JCM 8861 / NBRC 102185 / NCIMB 2190 / MS3</strain>
    </source>
</reference>
<dbReference type="Proteomes" id="UP000001879">
    <property type="component" value="Chromosome"/>
</dbReference>
<dbReference type="AlphaFoldDB" id="D3SQK9"/>
<dbReference type="EMBL" id="CP001932">
    <property type="protein sequence ID" value="ADD04497.1"/>
    <property type="molecule type" value="Genomic_DNA"/>
</dbReference>
<evidence type="ECO:0000313" key="2">
    <source>
        <dbReference type="EMBL" id="ADD04497.1"/>
    </source>
</evidence>
<keyword evidence="3" id="KW-1185">Reference proteome</keyword>
<sequence>MRTEESVGGAEGGEQRSAMLFSDSRLYSHTEVDRIMPHVPSFPSSDRDEEDERSETGRRGIIDRIIGGGVPSGG</sequence>
<proteinExistence type="predicted"/>
<dbReference type="STRING" id="547559.Nmag_0913"/>
<dbReference type="KEGG" id="nmg:Nmag_0913"/>
<evidence type="ECO:0000256" key="1">
    <source>
        <dbReference type="SAM" id="MobiDB-lite"/>
    </source>
</evidence>
<dbReference type="HOGENOM" id="CLU_2679040_0_0_2"/>
<name>D3SQK9_NATMM</name>
<reference evidence="2 3" key="2">
    <citation type="journal article" date="2012" name="BMC Genomics">
        <title>A comparative genomics perspective on the genetic content of the alkaliphilic haloarchaeon Natrialba magadii ATCC 43099T.</title>
        <authorList>
            <person name="Siddaramappa S."/>
            <person name="Challacombe J.F."/>
            <person name="Decastro R.E."/>
            <person name="Pfeiffer F."/>
            <person name="Sastre D.E."/>
            <person name="Gimenez M.I."/>
            <person name="Paggi R.A."/>
            <person name="Detter J.C."/>
            <person name="Davenport K.W."/>
            <person name="Goodwin L.A."/>
            <person name="Kyrpides N."/>
            <person name="Tapia R."/>
            <person name="Pitluck S."/>
            <person name="Lucas S."/>
            <person name="Woyke T."/>
            <person name="Maupin-Furlow J.A."/>
        </authorList>
    </citation>
    <scope>NUCLEOTIDE SEQUENCE [LARGE SCALE GENOMIC DNA]</scope>
    <source>
        <strain evidence="3">ATCC 43099 / DSM 3394 / CCM 3739 / CIP 104546 / IAM 13178 / JCM 8861 / NBRC 102185 / NCIMB 2190 / MS3</strain>
    </source>
</reference>
<evidence type="ECO:0000313" key="3">
    <source>
        <dbReference type="Proteomes" id="UP000001879"/>
    </source>
</evidence>
<accession>D3SQK9</accession>
<dbReference type="PaxDb" id="547559-Nmag_0913"/>
<gene>
    <name evidence="2" type="ordered locus">Nmag_0913</name>
</gene>
<feature type="region of interest" description="Disordered" evidence="1">
    <location>
        <begin position="31"/>
        <end position="74"/>
    </location>
</feature>
<protein>
    <submittedName>
        <fullName evidence="2">Uncharacterized protein</fullName>
    </submittedName>
</protein>
<organism evidence="2 3">
    <name type="scientific">Natrialba magadii (strain ATCC 43099 / DSM 3394 / CCM 3739 / CIP 104546 / IAM 13178 / JCM 8861 / NBRC 102185 / NCIMB 2190 / MS3)</name>
    <name type="common">Natronobacterium magadii</name>
    <dbReference type="NCBI Taxonomy" id="547559"/>
    <lineage>
        <taxon>Archaea</taxon>
        <taxon>Methanobacteriati</taxon>
        <taxon>Methanobacteriota</taxon>
        <taxon>Stenosarchaea group</taxon>
        <taxon>Halobacteria</taxon>
        <taxon>Halobacteriales</taxon>
        <taxon>Natrialbaceae</taxon>
        <taxon>Natrialba</taxon>
    </lineage>
</organism>